<feature type="transmembrane region" description="Helical" evidence="1">
    <location>
        <begin position="55"/>
        <end position="73"/>
    </location>
</feature>
<keyword evidence="1" id="KW-1133">Transmembrane helix</keyword>
<dbReference type="Proteomes" id="UP000269198">
    <property type="component" value="Unassembled WGS sequence"/>
</dbReference>
<dbReference type="Pfam" id="PF14145">
    <property type="entry name" value="YrhK"/>
    <property type="match status" value="1"/>
</dbReference>
<reference evidence="3 4" key="1">
    <citation type="submission" date="2018-11" db="EMBL/GenBank/DDBJ databases">
        <title>The genome draft of YIM 96095.</title>
        <authorList>
            <person name="Tang S.-K."/>
            <person name="Chunyu W.-X."/>
            <person name="Feng Y.-Z."/>
        </authorList>
    </citation>
    <scope>NUCLEOTIDE SEQUENCE [LARGE SCALE GENOMIC DNA]</scope>
    <source>
        <strain evidence="3 4">YIM 96095</strain>
    </source>
</reference>
<proteinExistence type="predicted"/>
<dbReference type="RefSeq" id="WP_123199875.1">
    <property type="nucleotide sequence ID" value="NZ_RJMB01000002.1"/>
</dbReference>
<feature type="domain" description="YrhK" evidence="2">
    <location>
        <begin position="23"/>
        <end position="77"/>
    </location>
</feature>
<name>A0A3N0EGM7_9ACTN</name>
<dbReference type="OrthoDB" id="5519470at2"/>
<evidence type="ECO:0000259" key="2">
    <source>
        <dbReference type="Pfam" id="PF14145"/>
    </source>
</evidence>
<accession>A0A3N0EGM7</accession>
<sequence>MRHAGDDQPLQIKLGREELIIRQRYEFVSIVNDILIALWFIGGSVMFFFAAWTTWGTWLFLLGSVQLLIRPVIRLTRLVHLQRVRGMAVGTTGQSGQEF</sequence>
<evidence type="ECO:0000256" key="1">
    <source>
        <dbReference type="SAM" id="Phobius"/>
    </source>
</evidence>
<protein>
    <recommendedName>
        <fullName evidence="2">YrhK domain-containing protein</fullName>
    </recommendedName>
</protein>
<keyword evidence="1" id="KW-0472">Membrane</keyword>
<dbReference type="InterPro" id="IPR025424">
    <property type="entry name" value="YrhK_domain"/>
</dbReference>
<feature type="transmembrane region" description="Helical" evidence="1">
    <location>
        <begin position="30"/>
        <end position="49"/>
    </location>
</feature>
<evidence type="ECO:0000313" key="4">
    <source>
        <dbReference type="Proteomes" id="UP000269198"/>
    </source>
</evidence>
<dbReference type="AlphaFoldDB" id="A0A3N0EGM7"/>
<gene>
    <name evidence="3" type="ORF">EFW17_03675</name>
</gene>
<keyword evidence="4" id="KW-1185">Reference proteome</keyword>
<keyword evidence="1" id="KW-0812">Transmembrane</keyword>
<dbReference type="EMBL" id="RJMB01000002">
    <property type="protein sequence ID" value="RNL87046.1"/>
    <property type="molecule type" value="Genomic_DNA"/>
</dbReference>
<organism evidence="3 4">
    <name type="scientific">Halostreptopolyspora alba</name>
    <dbReference type="NCBI Taxonomy" id="2487137"/>
    <lineage>
        <taxon>Bacteria</taxon>
        <taxon>Bacillati</taxon>
        <taxon>Actinomycetota</taxon>
        <taxon>Actinomycetes</taxon>
        <taxon>Streptosporangiales</taxon>
        <taxon>Nocardiopsidaceae</taxon>
        <taxon>Halostreptopolyspora</taxon>
    </lineage>
</organism>
<comment type="caution">
    <text evidence="3">The sequence shown here is derived from an EMBL/GenBank/DDBJ whole genome shotgun (WGS) entry which is preliminary data.</text>
</comment>
<evidence type="ECO:0000313" key="3">
    <source>
        <dbReference type="EMBL" id="RNL87046.1"/>
    </source>
</evidence>